<organism evidence="1 2">
    <name type="scientific">Paraconexibacter antarcticus</name>
    <dbReference type="NCBI Taxonomy" id="2949664"/>
    <lineage>
        <taxon>Bacteria</taxon>
        <taxon>Bacillati</taxon>
        <taxon>Actinomycetota</taxon>
        <taxon>Thermoleophilia</taxon>
        <taxon>Solirubrobacterales</taxon>
        <taxon>Paraconexibacteraceae</taxon>
        <taxon>Paraconexibacter</taxon>
    </lineage>
</organism>
<accession>A0ABY5DR31</accession>
<keyword evidence="2" id="KW-1185">Reference proteome</keyword>
<proteinExistence type="predicted"/>
<sequence length="71" mass="7733">MAQRISIGFHASPPVALRVSDDELLKLQSAVGSEGWHQVDAEDGTVKINLQHVLWLKVDKDPQRVGFGLGA</sequence>
<dbReference type="Proteomes" id="UP001056035">
    <property type="component" value="Chromosome"/>
</dbReference>
<protein>
    <submittedName>
        <fullName evidence="1">Uncharacterized protein</fullName>
    </submittedName>
</protein>
<evidence type="ECO:0000313" key="2">
    <source>
        <dbReference type="Proteomes" id="UP001056035"/>
    </source>
</evidence>
<reference evidence="1 2" key="1">
    <citation type="submission" date="2022-06" db="EMBL/GenBank/DDBJ databases">
        <title>Paraconexibacter antarcticus.</title>
        <authorList>
            <person name="Kim C.S."/>
        </authorList>
    </citation>
    <scope>NUCLEOTIDE SEQUENCE [LARGE SCALE GENOMIC DNA]</scope>
    <source>
        <strain evidence="1 2">02-257</strain>
    </source>
</reference>
<dbReference type="EMBL" id="CP098502">
    <property type="protein sequence ID" value="UTI64491.1"/>
    <property type="molecule type" value="Genomic_DNA"/>
</dbReference>
<evidence type="ECO:0000313" key="1">
    <source>
        <dbReference type="EMBL" id="UTI64491.1"/>
    </source>
</evidence>
<name>A0ABY5DR31_9ACTN</name>
<gene>
    <name evidence="1" type="ORF">NBH00_24535</name>
</gene>
<dbReference type="RefSeq" id="WP_254571192.1">
    <property type="nucleotide sequence ID" value="NZ_CP098502.1"/>
</dbReference>